<name>A0ABP7HBR7_9FLAO</name>
<proteinExistence type="predicted"/>
<dbReference type="EMBL" id="BAABBI010000001">
    <property type="protein sequence ID" value="GAA3784231.1"/>
    <property type="molecule type" value="Genomic_DNA"/>
</dbReference>
<dbReference type="InterPro" id="IPR027417">
    <property type="entry name" value="P-loop_NTPase"/>
</dbReference>
<dbReference type="Pfam" id="PF10364">
    <property type="entry name" value="NKWYS"/>
    <property type="match status" value="1"/>
</dbReference>
<dbReference type="RefSeq" id="WP_344729081.1">
    <property type="nucleotide sequence ID" value="NZ_BAABBI010000001.1"/>
</dbReference>
<comment type="caution">
    <text evidence="1">The sequence shown here is derived from an EMBL/GenBank/DDBJ whole genome shotgun (WGS) entry which is preliminary data.</text>
</comment>
<reference evidence="2" key="1">
    <citation type="journal article" date="2019" name="Int. J. Syst. Evol. Microbiol.">
        <title>The Global Catalogue of Microorganisms (GCM) 10K type strain sequencing project: providing services to taxonomists for standard genome sequencing and annotation.</title>
        <authorList>
            <consortium name="The Broad Institute Genomics Platform"/>
            <consortium name="The Broad Institute Genome Sequencing Center for Infectious Disease"/>
            <person name="Wu L."/>
            <person name="Ma J."/>
        </authorList>
    </citation>
    <scope>NUCLEOTIDE SEQUENCE [LARGE SCALE GENOMIC DNA]</scope>
    <source>
        <strain evidence="2">JCM 17525</strain>
    </source>
</reference>
<sequence>MRNRIVNKVKRICKSFVFRNLKNKTILVYTLGKVGSSTVYSQLKRYSIWNNVFHVHFLSDNWLKIKLKETNHFKANNAAANKVFSYIDQNPNNVTHIITLVREPVSRELSNFMQNPNDFVDNDILSYTTEDLKKAYLNKLDYDYTLQWFDSEFKSYTGFDVYAQPFDKEKGYSIYEHNATKILVMKLETLDACFEEAMKTFFGTNIKLNVVANQSENKSISSIYKALKKEIKFPEDDLKALYTNTYVTHFYTENEITSFIDKHRAIR</sequence>
<dbReference type="Gene3D" id="3.40.50.300">
    <property type="entry name" value="P-loop containing nucleotide triphosphate hydrolases"/>
    <property type="match status" value="1"/>
</dbReference>
<dbReference type="Proteomes" id="UP001501456">
    <property type="component" value="Unassembled WGS sequence"/>
</dbReference>
<protein>
    <submittedName>
        <fullName evidence="1">Capsular polysaccharide synthesis family protein</fullName>
    </submittedName>
</protein>
<evidence type="ECO:0000313" key="1">
    <source>
        <dbReference type="EMBL" id="GAA3784231.1"/>
    </source>
</evidence>
<organism evidence="1 2">
    <name type="scientific">Corallibacter vietnamensis</name>
    <dbReference type="NCBI Taxonomy" id="904130"/>
    <lineage>
        <taxon>Bacteria</taxon>
        <taxon>Pseudomonadati</taxon>
        <taxon>Bacteroidota</taxon>
        <taxon>Flavobacteriia</taxon>
        <taxon>Flavobacteriales</taxon>
        <taxon>Flavobacteriaceae</taxon>
        <taxon>Corallibacter</taxon>
    </lineage>
</organism>
<dbReference type="InterPro" id="IPR018831">
    <property type="entry name" value="Uncharacterised_NKWYS"/>
</dbReference>
<accession>A0ABP7HBR7</accession>
<gene>
    <name evidence="1" type="ORF">GCM10022271_15730</name>
</gene>
<keyword evidence="2" id="KW-1185">Reference proteome</keyword>
<evidence type="ECO:0000313" key="2">
    <source>
        <dbReference type="Proteomes" id="UP001501456"/>
    </source>
</evidence>